<feature type="region of interest" description="Disordered" evidence="1">
    <location>
        <begin position="724"/>
        <end position="746"/>
    </location>
</feature>
<accession>A0ABR0SR11</accession>
<comment type="caution">
    <text evidence="2">The sequence shown here is derived from an EMBL/GenBank/DDBJ whole genome shotgun (WGS) entry which is preliminary data.</text>
</comment>
<evidence type="ECO:0000256" key="1">
    <source>
        <dbReference type="SAM" id="MobiDB-lite"/>
    </source>
</evidence>
<evidence type="ECO:0000313" key="3">
    <source>
        <dbReference type="Proteomes" id="UP001338125"/>
    </source>
</evidence>
<evidence type="ECO:0000313" key="2">
    <source>
        <dbReference type="EMBL" id="KAK5994489.1"/>
    </source>
</evidence>
<feature type="region of interest" description="Disordered" evidence="1">
    <location>
        <begin position="766"/>
        <end position="804"/>
    </location>
</feature>
<protein>
    <submittedName>
        <fullName evidence="2">Uncharacterized protein</fullName>
    </submittedName>
</protein>
<reference evidence="2 3" key="1">
    <citation type="submission" date="2024-01" db="EMBL/GenBank/DDBJ databases">
        <title>Complete genome of Cladobotryum mycophilum ATHUM6906.</title>
        <authorList>
            <person name="Christinaki A.C."/>
            <person name="Myridakis A.I."/>
            <person name="Kouvelis V.N."/>
        </authorList>
    </citation>
    <scope>NUCLEOTIDE SEQUENCE [LARGE SCALE GENOMIC DNA]</scope>
    <source>
        <strain evidence="2 3">ATHUM6906</strain>
    </source>
</reference>
<dbReference type="Proteomes" id="UP001338125">
    <property type="component" value="Unassembled WGS sequence"/>
</dbReference>
<name>A0ABR0SR11_9HYPO</name>
<feature type="region of interest" description="Disordered" evidence="1">
    <location>
        <begin position="1"/>
        <end position="81"/>
    </location>
</feature>
<keyword evidence="3" id="KW-1185">Reference proteome</keyword>
<dbReference type="EMBL" id="JAVFKD010000010">
    <property type="protein sequence ID" value="KAK5994489.1"/>
    <property type="molecule type" value="Genomic_DNA"/>
</dbReference>
<proteinExistence type="predicted"/>
<organism evidence="2 3">
    <name type="scientific">Cladobotryum mycophilum</name>
    <dbReference type="NCBI Taxonomy" id="491253"/>
    <lineage>
        <taxon>Eukaryota</taxon>
        <taxon>Fungi</taxon>
        <taxon>Dikarya</taxon>
        <taxon>Ascomycota</taxon>
        <taxon>Pezizomycotina</taxon>
        <taxon>Sordariomycetes</taxon>
        <taxon>Hypocreomycetidae</taxon>
        <taxon>Hypocreales</taxon>
        <taxon>Hypocreaceae</taxon>
        <taxon>Cladobotryum</taxon>
    </lineage>
</organism>
<gene>
    <name evidence="2" type="ORF">PT974_04966</name>
</gene>
<feature type="compositionally biased region" description="Polar residues" evidence="1">
    <location>
        <begin position="737"/>
        <end position="746"/>
    </location>
</feature>
<feature type="region of interest" description="Disordered" evidence="1">
    <location>
        <begin position="405"/>
        <end position="437"/>
    </location>
</feature>
<sequence length="893" mass="100951">MEGRLKASREAPSATRRRGNASRPLTRMPDTVPAFASASTPIGCPIPPTSPNMGSATASSLRPLLPPSPSRPTILHSKQSSPSLVESVLGVHLGTTASRATCVSLDAKDGIDPRVRVVEPEEEISGASNKFDIPSQAMPFRLDLPPKQCLTYTTDTQDITLSSKMILYVRGAWEQYQKDTPDSREYVTAIRRIPQVNTFWRHFETNSRETQGKIIDHLEKIFLEHLSTIKEASDHVARVMGLRIIRLSIAIPSNWDRRLENDLLKYLRKIWVDILPEHIYFIYETEGIGHWLLGYDTFQRREERYERYIVVDLGAHTMSISSFQVVRDKDSKRVSFYAVRDTECEHGGSEIHAIRVRDQVAEQVKQQFPQLSPEGSNALIKGFMSDYCDNVRSKINGQEFRVSTIMEEPMLNSTPPPDSQRGIRKRRRHDDDDDGDSRVRKIRKDLLISNEDASDYFEEAYQNALKRLEATLKESASEAKQSLVVLTGGGFMNANIEDMAKKAIEASGLTYKDWVKESRQTTYRSSIVSKGVALAAAQTITVQEYMKRAVFAIDREGIDEKLPIIFREGRSQPITLDCTGDLPKGFKIVCAPLAPNDDPDTITRFGAHQFWNLGPRKSGKYRIRMRYEHVWGDKHYDWLVLEQEKLGREGFEKGPEIRWLIYYNPGAHVCLVDHEQIGENRTAQKEANIFLDEEFREAIEEWQDSQSNPDTNLWEHRIAKGLFAATDNNERSDESNQPRPSNTERTAIVNSSNIMRISAIVDVSERDQTTDRINTTASPGPSFCQPPIQDPDLEPSNDMPTSTESQELQNMNTHPSSVFTQPLVPDDMQKDTPENINSGKPGIFRYFNGTNNKSLKQPLDLGTAHMQPPARGSDAVIAPHVLSSSQPLFTVHL</sequence>